<dbReference type="PANTHER" id="PTHR43708:SF8">
    <property type="entry name" value="OXIDOREDUCTASE"/>
    <property type="match status" value="1"/>
</dbReference>
<sequence length="354" mass="40306">MNKKLQIGIIGFGFMGQTHAETISKLEYAELVAVCDTNENQFEGVPKEIKTFKRAEDLLAESAVNTVIIAVPNQLHLEMVLKAAKAKKDIICEKPLALNTAEVKKMMEVTTAENVRFTVHQQRRWDHDYRVAKTIYDQELLGKPYTVKSALYGFNGNMHDWHVYPEMGGGMLYDWGVHLIDQLLWMIPHKLKTIYADVRNVINDQVDDYFNLQLYFENGVNAQIELGTYFLNSSENWFERHWFIGGNEGSAKIDGFNPQGEITRTSALLSNVPGKITMTHAGPTRSFGPAPEGRILTEALPEVTTNHQMFFDNYHAYTQGKEELIVKPAEILRLMGVVETIRVSAKYHQSMNFE</sequence>
<feature type="domain" description="Gfo/Idh/MocA-like oxidoreductase N-terminal" evidence="1">
    <location>
        <begin position="6"/>
        <end position="119"/>
    </location>
</feature>
<dbReference type="Pfam" id="PF22725">
    <property type="entry name" value="GFO_IDH_MocA_C3"/>
    <property type="match status" value="1"/>
</dbReference>
<accession>A0ABD4ZRX5</accession>
<organism evidence="3 4">
    <name type="scientific">Enterococcus gallinarum</name>
    <dbReference type="NCBI Taxonomy" id="1353"/>
    <lineage>
        <taxon>Bacteria</taxon>
        <taxon>Bacillati</taxon>
        <taxon>Bacillota</taxon>
        <taxon>Bacilli</taxon>
        <taxon>Lactobacillales</taxon>
        <taxon>Enterococcaceae</taxon>
        <taxon>Enterococcus</taxon>
    </lineage>
</organism>
<dbReference type="RefSeq" id="WP_103300432.1">
    <property type="nucleotide sequence ID" value="NZ_CP078505.1"/>
</dbReference>
<name>A0ABD4ZRX5_ENTGA</name>
<comment type="caution">
    <text evidence="3">The sequence shown here is derived from an EMBL/GenBank/DDBJ whole genome shotgun (WGS) entry which is preliminary data.</text>
</comment>
<proteinExistence type="predicted"/>
<gene>
    <name evidence="3" type="ORF">QRX88_06390</name>
</gene>
<reference evidence="3 4" key="1">
    <citation type="submission" date="2023-06" db="EMBL/GenBank/DDBJ databases">
        <title>Acute promotion of culturable opportunistic pathogens and persistent increase of antibiotic resistance following antibiotic exposure in mouse gut microbiota.</title>
        <authorList>
            <person name="Li L."/>
            <person name="Wang B."/>
            <person name="Sun Y."/>
            <person name="Wang M."/>
            <person name="Xu H."/>
        </authorList>
    </citation>
    <scope>NUCLEOTIDE SEQUENCE [LARGE SCALE GENOMIC DNA]</scope>
    <source>
        <strain evidence="3 4">CRI2_2</strain>
    </source>
</reference>
<dbReference type="InterPro" id="IPR051317">
    <property type="entry name" value="Gfo/Idh/MocA_oxidoreduct"/>
</dbReference>
<dbReference type="SUPFAM" id="SSF55347">
    <property type="entry name" value="Glyceraldehyde-3-phosphate dehydrogenase-like, C-terminal domain"/>
    <property type="match status" value="1"/>
</dbReference>
<protein>
    <submittedName>
        <fullName evidence="3">Gfo/Idh/MocA family oxidoreductase</fullName>
    </submittedName>
</protein>
<dbReference type="Gene3D" id="3.40.50.720">
    <property type="entry name" value="NAD(P)-binding Rossmann-like Domain"/>
    <property type="match status" value="1"/>
</dbReference>
<dbReference type="InterPro" id="IPR055170">
    <property type="entry name" value="GFO_IDH_MocA-like_dom"/>
</dbReference>
<feature type="domain" description="GFO/IDH/MocA-like oxidoreductase" evidence="2">
    <location>
        <begin position="129"/>
        <end position="250"/>
    </location>
</feature>
<dbReference type="EMBL" id="JASUBT010000003">
    <property type="protein sequence ID" value="MDL4935348.1"/>
    <property type="molecule type" value="Genomic_DNA"/>
</dbReference>
<dbReference type="InterPro" id="IPR036291">
    <property type="entry name" value="NAD(P)-bd_dom_sf"/>
</dbReference>
<evidence type="ECO:0000313" key="4">
    <source>
        <dbReference type="Proteomes" id="UP001241571"/>
    </source>
</evidence>
<dbReference type="SUPFAM" id="SSF51735">
    <property type="entry name" value="NAD(P)-binding Rossmann-fold domains"/>
    <property type="match status" value="1"/>
</dbReference>
<dbReference type="PANTHER" id="PTHR43708">
    <property type="entry name" value="CONSERVED EXPRESSED OXIDOREDUCTASE (EUROFUNG)"/>
    <property type="match status" value="1"/>
</dbReference>
<dbReference type="Proteomes" id="UP001241571">
    <property type="component" value="Unassembled WGS sequence"/>
</dbReference>
<dbReference type="Gene3D" id="3.30.360.10">
    <property type="entry name" value="Dihydrodipicolinate Reductase, domain 2"/>
    <property type="match status" value="1"/>
</dbReference>
<evidence type="ECO:0000259" key="2">
    <source>
        <dbReference type="Pfam" id="PF22725"/>
    </source>
</evidence>
<evidence type="ECO:0000313" key="3">
    <source>
        <dbReference type="EMBL" id="MDL4935348.1"/>
    </source>
</evidence>
<evidence type="ECO:0000259" key="1">
    <source>
        <dbReference type="Pfam" id="PF01408"/>
    </source>
</evidence>
<dbReference type="AlphaFoldDB" id="A0ABD4ZRX5"/>
<dbReference type="InterPro" id="IPR000683">
    <property type="entry name" value="Gfo/Idh/MocA-like_OxRdtase_N"/>
</dbReference>
<dbReference type="Pfam" id="PF01408">
    <property type="entry name" value="GFO_IDH_MocA"/>
    <property type="match status" value="1"/>
</dbReference>